<evidence type="ECO:0000256" key="2">
    <source>
        <dbReference type="ARBA" id="ARBA00022614"/>
    </source>
</evidence>
<dbReference type="Pfam" id="PF07725">
    <property type="entry name" value="LRR_3"/>
    <property type="match status" value="1"/>
</dbReference>
<dbReference type="PROSITE" id="PS50104">
    <property type="entry name" value="TIR"/>
    <property type="match status" value="1"/>
</dbReference>
<dbReference type="Gene3D" id="3.40.50.300">
    <property type="entry name" value="P-loop containing nucleotide triphosphate hydrolases"/>
    <property type="match status" value="1"/>
</dbReference>
<dbReference type="AlphaFoldDB" id="A0A2N9G332"/>
<dbReference type="Gene3D" id="1.10.8.430">
    <property type="entry name" value="Helical domain of apoptotic protease-activating factors"/>
    <property type="match status" value="1"/>
</dbReference>
<keyword evidence="3" id="KW-0677">Repeat</keyword>
<feature type="domain" description="TIR" evidence="8">
    <location>
        <begin position="13"/>
        <end position="144"/>
    </location>
</feature>
<sequence length="1103" mass="125190">MATQTASSSSSSWKYDVFLSFCGVDTRKNFTDHLYTALKEKGIVTFRDDEKLERGKTISLELLKAIEESKYAIIVLSSNYASSRQGLLLKPLLDMKKIPRLTYKDVQEWKAALKEVGNISGWHLHDRHESIIIQEILGRIFNELNRKFSSASKDLVGIASRVEEMLGLCLSEGLGGVRFVGICGMGGIGKTTLAQEIYERISGNFEASSFIDNVREETKNQGLVSLQKQLLCKILVEKEINIWDLRGGIDIIRNRLRNKKVLIVLDDVDGEKQLEALAGKHDWFGVGSRIIVTSRDSHLLRRHGVDDVFTTKGLNNDEALELFSWRAFKKPHPEENYVDLSKDFVNYTNGLPLALKVLDYNLDVLVEKYLISINEMGALWMHDLLQEMGKEIVCRESPKELGGRSRLWLYEDALHVLKNSRGTEAVEGIMVNTPNEKEEHLSAEAFSKMKKLRLLKIGNIQLPQGLNYLSNELRVIEWHGYPLKSMPTNFHPNQLVELRMRCSRIKQLWKGIMILDELKVIDLSDSQYLIETPEFSGILNLKQLILQRCTRLSKIHASLGNLKRLIRLDLNGCKCLESLPHKINLESLEVFTLSGCSRLKKFPEIVGNMSCLSELYLNETAIKTLPVEHLTSLITLDLRHCNNLSSLPNAICSLTSLKTLALSGCSKLDELPKNLGHIKGLKELDVSGTAITRLPSSMVLLKNLKVLSLHGCEGLSSESSNNLLSFPLMRRRCPDPMSMLEHTLSGLWSLTELNLSYCNLRAIPDVFVHLSSLIELNLNGNNFVCLPKSIIRLSKLKGLHLCECTNLQLLPELPLNIEFIAAAECTSLETLSIRPEDDFVPKLYLVNCLKLIENQGYDDVFLTMLRRYFRKEHSNRHSVHYLDIPGSEIPKWFSHQKVGASMNLQVPSDLFYKCMGIAVCVVHVFRQHHPLDQLKIIHRLSVKVNRVELASVGLVLSEEYGKIESHHRLLLYFTFSREECKEALSQSDANGFIQIEIKFEPPEGPGLEVTKWRGPFGIRGRSQPNYGCPSLAVQKCGLCHYMASLSDYWGLICQLMIDNRERNKKIVMVKQDPVELEAVMRKFNLKDSEHPLIPCLKTRQNEL</sequence>
<dbReference type="EC" id="3.2.2.6" evidence="1"/>
<dbReference type="GO" id="GO:0007165">
    <property type="term" value="P:signal transduction"/>
    <property type="evidence" value="ECO:0007669"/>
    <property type="project" value="InterPro"/>
</dbReference>
<dbReference type="InterPro" id="IPR003591">
    <property type="entry name" value="Leu-rich_rpt_typical-subtyp"/>
</dbReference>
<evidence type="ECO:0000256" key="4">
    <source>
        <dbReference type="ARBA" id="ARBA00022801"/>
    </source>
</evidence>
<dbReference type="InterPro" id="IPR000157">
    <property type="entry name" value="TIR_dom"/>
</dbReference>
<dbReference type="SUPFAM" id="SSF52200">
    <property type="entry name" value="Toll/Interleukin receptor TIR domain"/>
    <property type="match status" value="1"/>
</dbReference>
<dbReference type="GO" id="GO:0006952">
    <property type="term" value="P:defense response"/>
    <property type="evidence" value="ECO:0007669"/>
    <property type="project" value="UniProtKB-KW"/>
</dbReference>
<dbReference type="EMBL" id="OIVN01001743">
    <property type="protein sequence ID" value="SPC97167.1"/>
    <property type="molecule type" value="Genomic_DNA"/>
</dbReference>
<dbReference type="Gene3D" id="3.80.10.10">
    <property type="entry name" value="Ribonuclease Inhibitor"/>
    <property type="match status" value="3"/>
</dbReference>
<dbReference type="PRINTS" id="PR00364">
    <property type="entry name" value="DISEASERSIST"/>
</dbReference>
<evidence type="ECO:0000256" key="7">
    <source>
        <dbReference type="ARBA" id="ARBA00047304"/>
    </source>
</evidence>
<organism evidence="9">
    <name type="scientific">Fagus sylvatica</name>
    <name type="common">Beechnut</name>
    <dbReference type="NCBI Taxonomy" id="28930"/>
    <lineage>
        <taxon>Eukaryota</taxon>
        <taxon>Viridiplantae</taxon>
        <taxon>Streptophyta</taxon>
        <taxon>Embryophyta</taxon>
        <taxon>Tracheophyta</taxon>
        <taxon>Spermatophyta</taxon>
        <taxon>Magnoliopsida</taxon>
        <taxon>eudicotyledons</taxon>
        <taxon>Gunneridae</taxon>
        <taxon>Pentapetalae</taxon>
        <taxon>rosids</taxon>
        <taxon>fabids</taxon>
        <taxon>Fagales</taxon>
        <taxon>Fagaceae</taxon>
        <taxon>Fagus</taxon>
    </lineage>
</organism>
<dbReference type="InterPro" id="IPR011713">
    <property type="entry name" value="Leu-rich_rpt_3"/>
</dbReference>
<dbReference type="GO" id="GO:0051707">
    <property type="term" value="P:response to other organism"/>
    <property type="evidence" value="ECO:0007669"/>
    <property type="project" value="UniProtKB-ARBA"/>
</dbReference>
<dbReference type="Pfam" id="PF23598">
    <property type="entry name" value="LRR_14"/>
    <property type="match status" value="1"/>
</dbReference>
<dbReference type="Pfam" id="PF23282">
    <property type="entry name" value="WHD_ROQ1"/>
    <property type="match status" value="1"/>
</dbReference>
<dbReference type="InterPro" id="IPR055414">
    <property type="entry name" value="LRR_R13L4/SHOC2-like"/>
</dbReference>
<dbReference type="SMART" id="SM00382">
    <property type="entry name" value="AAA"/>
    <property type="match status" value="1"/>
</dbReference>
<evidence type="ECO:0000256" key="5">
    <source>
        <dbReference type="ARBA" id="ARBA00022821"/>
    </source>
</evidence>
<dbReference type="InterPro" id="IPR032675">
    <property type="entry name" value="LRR_dom_sf"/>
</dbReference>
<dbReference type="InterPro" id="IPR042197">
    <property type="entry name" value="Apaf_helical"/>
</dbReference>
<dbReference type="Pfam" id="PF20160">
    <property type="entry name" value="C-JID"/>
    <property type="match status" value="1"/>
</dbReference>
<keyword evidence="2" id="KW-0433">Leucine-rich repeat</keyword>
<dbReference type="Pfam" id="PF00931">
    <property type="entry name" value="NB-ARC"/>
    <property type="match status" value="1"/>
</dbReference>
<dbReference type="SUPFAM" id="SSF52540">
    <property type="entry name" value="P-loop containing nucleoside triphosphate hydrolases"/>
    <property type="match status" value="1"/>
</dbReference>
<comment type="catalytic activity">
    <reaction evidence="7">
        <text>NAD(+) + H2O = ADP-D-ribose + nicotinamide + H(+)</text>
        <dbReference type="Rhea" id="RHEA:16301"/>
        <dbReference type="ChEBI" id="CHEBI:15377"/>
        <dbReference type="ChEBI" id="CHEBI:15378"/>
        <dbReference type="ChEBI" id="CHEBI:17154"/>
        <dbReference type="ChEBI" id="CHEBI:57540"/>
        <dbReference type="ChEBI" id="CHEBI:57967"/>
        <dbReference type="EC" id="3.2.2.6"/>
    </reaction>
    <physiologicalReaction direction="left-to-right" evidence="7">
        <dbReference type="Rhea" id="RHEA:16302"/>
    </physiologicalReaction>
</comment>
<dbReference type="InterPro" id="IPR027417">
    <property type="entry name" value="P-loop_NTPase"/>
</dbReference>
<dbReference type="InterPro" id="IPR045344">
    <property type="entry name" value="C-JID"/>
</dbReference>
<dbReference type="InterPro" id="IPR035897">
    <property type="entry name" value="Toll_tir_struct_dom_sf"/>
</dbReference>
<protein>
    <recommendedName>
        <fullName evidence="1">ADP-ribosyl cyclase/cyclic ADP-ribose hydrolase</fullName>
        <ecNumber evidence="1">3.2.2.6</ecNumber>
    </recommendedName>
</protein>
<evidence type="ECO:0000256" key="3">
    <source>
        <dbReference type="ARBA" id="ARBA00022737"/>
    </source>
</evidence>
<keyword evidence="6" id="KW-0520">NAD</keyword>
<dbReference type="Pfam" id="PF01582">
    <property type="entry name" value="TIR"/>
    <property type="match status" value="2"/>
</dbReference>
<dbReference type="SMART" id="SM00369">
    <property type="entry name" value="LRR_TYP"/>
    <property type="match status" value="4"/>
</dbReference>
<dbReference type="SMART" id="SM00255">
    <property type="entry name" value="TIR"/>
    <property type="match status" value="1"/>
</dbReference>
<reference evidence="9" key="1">
    <citation type="submission" date="2018-02" db="EMBL/GenBank/DDBJ databases">
        <authorList>
            <person name="Cohen D.B."/>
            <person name="Kent A.D."/>
        </authorList>
    </citation>
    <scope>NUCLEOTIDE SEQUENCE</scope>
</reference>
<dbReference type="PANTHER" id="PTHR11017:SF559">
    <property type="entry name" value="DISEASE RESISTANCE PROTEIN CHL1"/>
    <property type="match status" value="1"/>
</dbReference>
<dbReference type="InterPro" id="IPR003593">
    <property type="entry name" value="AAA+_ATPase"/>
</dbReference>
<evidence type="ECO:0000259" key="8">
    <source>
        <dbReference type="PROSITE" id="PS50104"/>
    </source>
</evidence>
<evidence type="ECO:0000256" key="6">
    <source>
        <dbReference type="ARBA" id="ARBA00023027"/>
    </source>
</evidence>
<dbReference type="GO" id="GO:0043531">
    <property type="term" value="F:ADP binding"/>
    <property type="evidence" value="ECO:0007669"/>
    <property type="project" value="InterPro"/>
</dbReference>
<keyword evidence="4" id="KW-0378">Hydrolase</keyword>
<keyword evidence="5" id="KW-0611">Plant defense</keyword>
<gene>
    <name evidence="9" type="ORF">FSB_LOCUS25049</name>
</gene>
<name>A0A2N9G332_FAGSY</name>
<proteinExistence type="predicted"/>
<dbReference type="SUPFAM" id="SSF52058">
    <property type="entry name" value="L domain-like"/>
    <property type="match status" value="1"/>
</dbReference>
<evidence type="ECO:0000313" key="9">
    <source>
        <dbReference type="EMBL" id="SPC97167.1"/>
    </source>
</evidence>
<dbReference type="PANTHER" id="PTHR11017">
    <property type="entry name" value="LEUCINE-RICH REPEAT-CONTAINING PROTEIN"/>
    <property type="match status" value="1"/>
</dbReference>
<dbReference type="InterPro" id="IPR058192">
    <property type="entry name" value="WHD_ROQ1-like"/>
</dbReference>
<dbReference type="Gene3D" id="3.40.50.10140">
    <property type="entry name" value="Toll/interleukin-1 receptor homology (TIR) domain"/>
    <property type="match status" value="2"/>
</dbReference>
<dbReference type="InterPro" id="IPR044974">
    <property type="entry name" value="Disease_R_plants"/>
</dbReference>
<accession>A0A2N9G332</accession>
<dbReference type="InterPro" id="IPR002182">
    <property type="entry name" value="NB-ARC"/>
</dbReference>
<dbReference type="GO" id="GO:0061809">
    <property type="term" value="F:NAD+ nucleosidase activity, cyclic ADP-ribose generating"/>
    <property type="evidence" value="ECO:0007669"/>
    <property type="project" value="UniProtKB-EC"/>
</dbReference>
<evidence type="ECO:0000256" key="1">
    <source>
        <dbReference type="ARBA" id="ARBA00011982"/>
    </source>
</evidence>